<keyword evidence="3" id="KW-1185">Reference proteome</keyword>
<organism evidence="2 3">
    <name type="scientific">Actinopolyspora biskrensis</name>
    <dbReference type="NCBI Taxonomy" id="1470178"/>
    <lineage>
        <taxon>Bacteria</taxon>
        <taxon>Bacillati</taxon>
        <taxon>Actinomycetota</taxon>
        <taxon>Actinomycetes</taxon>
        <taxon>Actinopolysporales</taxon>
        <taxon>Actinopolysporaceae</taxon>
        <taxon>Actinopolyspora</taxon>
    </lineage>
</organism>
<dbReference type="Proteomes" id="UP000548304">
    <property type="component" value="Unassembled WGS sequence"/>
</dbReference>
<sequence>MVGVGVTPCGPALRVRLNEWDVLLSGKPLEWKISVNSFVRARALEPWEFGPRGLEVDQRRISRGAASVSVERCSEGCERVAAFWVEPGSGGRSSSRRPRTLPEGTGSGRRPRVIDTCAEADGAEAAHRPHRSVPGSPVGVEHAAGGGAAGARRRRAPRLGAARRGFRRLRPGGRGNALTEWKRWTPLVGPRVPCDPLNRDAGRGPLPAAEELPECAAVRSGGLRDSVIEDDASASVSL</sequence>
<evidence type="ECO:0000256" key="1">
    <source>
        <dbReference type="SAM" id="MobiDB-lite"/>
    </source>
</evidence>
<proteinExistence type="predicted"/>
<feature type="region of interest" description="Disordered" evidence="1">
    <location>
        <begin position="88"/>
        <end position="160"/>
    </location>
</feature>
<gene>
    <name evidence="2" type="ORF">FHR84_004313</name>
</gene>
<name>A0A852Z2C2_9ACTN</name>
<evidence type="ECO:0000313" key="3">
    <source>
        <dbReference type="Proteomes" id="UP000548304"/>
    </source>
</evidence>
<accession>A0A852Z2C2</accession>
<dbReference type="AlphaFoldDB" id="A0A852Z2C2"/>
<evidence type="ECO:0000313" key="2">
    <source>
        <dbReference type="EMBL" id="NYH80941.1"/>
    </source>
</evidence>
<dbReference type="EMBL" id="JACBYW010000010">
    <property type="protein sequence ID" value="NYH80941.1"/>
    <property type="molecule type" value="Genomic_DNA"/>
</dbReference>
<protein>
    <submittedName>
        <fullName evidence="2">Uncharacterized protein</fullName>
    </submittedName>
</protein>
<reference evidence="2 3" key="1">
    <citation type="submission" date="2020-07" db="EMBL/GenBank/DDBJ databases">
        <title>Genomic Encyclopedia of Type Strains, Phase III (KMG-III): the genomes of soil and plant-associated and newly described type strains.</title>
        <authorList>
            <person name="Whitman W."/>
        </authorList>
    </citation>
    <scope>NUCLEOTIDE SEQUENCE [LARGE SCALE GENOMIC DNA]</scope>
    <source>
        <strain evidence="2 3">CECT 8576</strain>
    </source>
</reference>
<comment type="caution">
    <text evidence="2">The sequence shown here is derived from an EMBL/GenBank/DDBJ whole genome shotgun (WGS) entry which is preliminary data.</text>
</comment>